<evidence type="ECO:0000256" key="6">
    <source>
        <dbReference type="NCBIfam" id="TIGR01068"/>
    </source>
</evidence>
<reference evidence="10" key="1">
    <citation type="submission" date="2023-07" db="EMBL/GenBank/DDBJ databases">
        <title>30 novel species of actinomycetes from the DSMZ collection.</title>
        <authorList>
            <person name="Nouioui I."/>
        </authorList>
    </citation>
    <scope>NUCLEOTIDE SEQUENCE [LARGE SCALE GENOMIC DNA]</scope>
    <source>
        <strain evidence="10">DSM 44917</strain>
    </source>
</reference>
<keyword evidence="4" id="KW-1015">Disulfide bond</keyword>
<dbReference type="NCBIfam" id="TIGR01068">
    <property type="entry name" value="thioredoxin"/>
    <property type="match status" value="1"/>
</dbReference>
<dbReference type="Proteomes" id="UP001183388">
    <property type="component" value="Unassembled WGS sequence"/>
</dbReference>
<feature type="domain" description="Thioredoxin" evidence="8">
    <location>
        <begin position="1"/>
        <end position="113"/>
    </location>
</feature>
<dbReference type="PROSITE" id="PS00194">
    <property type="entry name" value="THIOREDOXIN_1"/>
    <property type="match status" value="1"/>
</dbReference>
<evidence type="ECO:0000256" key="4">
    <source>
        <dbReference type="ARBA" id="ARBA00023157"/>
    </source>
</evidence>
<evidence type="ECO:0000256" key="1">
    <source>
        <dbReference type="ARBA" id="ARBA00008987"/>
    </source>
</evidence>
<comment type="similarity">
    <text evidence="1 7">Belongs to the thioredoxin family.</text>
</comment>
<evidence type="ECO:0000313" key="10">
    <source>
        <dbReference type="Proteomes" id="UP001183388"/>
    </source>
</evidence>
<keyword evidence="10" id="KW-1185">Reference proteome</keyword>
<dbReference type="PRINTS" id="PR00421">
    <property type="entry name" value="THIOREDOXIN"/>
</dbReference>
<dbReference type="RefSeq" id="WP_311633384.1">
    <property type="nucleotide sequence ID" value="NZ_JAVREN010000069.1"/>
</dbReference>
<proteinExistence type="inferred from homology"/>
<evidence type="ECO:0000256" key="3">
    <source>
        <dbReference type="ARBA" id="ARBA00022982"/>
    </source>
</evidence>
<organism evidence="9 10">
    <name type="scientific">Streptomyces boetiae</name>
    <dbReference type="NCBI Taxonomy" id="3075541"/>
    <lineage>
        <taxon>Bacteria</taxon>
        <taxon>Bacillati</taxon>
        <taxon>Actinomycetota</taxon>
        <taxon>Actinomycetes</taxon>
        <taxon>Kitasatosporales</taxon>
        <taxon>Streptomycetaceae</taxon>
        <taxon>Streptomyces</taxon>
    </lineage>
</organism>
<accession>A0ABU2LGY4</accession>
<evidence type="ECO:0000256" key="2">
    <source>
        <dbReference type="ARBA" id="ARBA00022448"/>
    </source>
</evidence>
<gene>
    <name evidence="9" type="primary">trxA</name>
    <name evidence="9" type="ORF">RM780_26220</name>
</gene>
<sequence length="116" mass="11956">MSGTAHAAIPAVTDADFAAEVLASPLPVLVDFTASWCPPCRMIAPVLAEIAAERADSLAMFSLDVDANPASAAAHGVLSMPTLMLFVNGEAVLSLVGARSKRRLLDELDQALAPAV</sequence>
<dbReference type="Pfam" id="PF00085">
    <property type="entry name" value="Thioredoxin"/>
    <property type="match status" value="1"/>
</dbReference>
<evidence type="ECO:0000259" key="8">
    <source>
        <dbReference type="PROSITE" id="PS51352"/>
    </source>
</evidence>
<dbReference type="InterPro" id="IPR017937">
    <property type="entry name" value="Thioredoxin_CS"/>
</dbReference>
<dbReference type="PIRSF" id="PIRSF000077">
    <property type="entry name" value="Thioredoxin"/>
    <property type="match status" value="1"/>
</dbReference>
<dbReference type="Gene3D" id="3.40.30.10">
    <property type="entry name" value="Glutaredoxin"/>
    <property type="match status" value="1"/>
</dbReference>
<evidence type="ECO:0000256" key="5">
    <source>
        <dbReference type="ARBA" id="ARBA00023284"/>
    </source>
</evidence>
<dbReference type="PANTHER" id="PTHR45663">
    <property type="entry name" value="GEO12009P1"/>
    <property type="match status" value="1"/>
</dbReference>
<evidence type="ECO:0000313" key="9">
    <source>
        <dbReference type="EMBL" id="MDT0310418.1"/>
    </source>
</evidence>
<comment type="caution">
    <text evidence="9">The sequence shown here is derived from an EMBL/GenBank/DDBJ whole genome shotgun (WGS) entry which is preliminary data.</text>
</comment>
<dbReference type="CDD" id="cd02947">
    <property type="entry name" value="TRX_family"/>
    <property type="match status" value="1"/>
</dbReference>
<keyword evidence="2" id="KW-0813">Transport</keyword>
<keyword evidence="5" id="KW-0676">Redox-active center</keyword>
<dbReference type="InterPro" id="IPR036249">
    <property type="entry name" value="Thioredoxin-like_sf"/>
</dbReference>
<keyword evidence="3" id="KW-0249">Electron transport</keyword>
<dbReference type="PROSITE" id="PS51352">
    <property type="entry name" value="THIOREDOXIN_2"/>
    <property type="match status" value="1"/>
</dbReference>
<dbReference type="SUPFAM" id="SSF52833">
    <property type="entry name" value="Thioredoxin-like"/>
    <property type="match status" value="1"/>
</dbReference>
<protein>
    <recommendedName>
        <fullName evidence="6 7">Thioredoxin</fullName>
    </recommendedName>
</protein>
<name>A0ABU2LGY4_9ACTN</name>
<evidence type="ECO:0000256" key="7">
    <source>
        <dbReference type="PIRNR" id="PIRNR000077"/>
    </source>
</evidence>
<dbReference type="EMBL" id="JAVREN010000069">
    <property type="protein sequence ID" value="MDT0310418.1"/>
    <property type="molecule type" value="Genomic_DNA"/>
</dbReference>
<dbReference type="PANTHER" id="PTHR45663:SF11">
    <property type="entry name" value="GEO12009P1"/>
    <property type="match status" value="1"/>
</dbReference>
<dbReference type="InterPro" id="IPR005746">
    <property type="entry name" value="Thioredoxin"/>
</dbReference>
<dbReference type="InterPro" id="IPR013766">
    <property type="entry name" value="Thioredoxin_domain"/>
</dbReference>